<evidence type="ECO:0000313" key="1">
    <source>
        <dbReference type="Ensembl" id="ENSMMMP00000017606.1"/>
    </source>
</evidence>
<evidence type="ECO:0000313" key="2">
    <source>
        <dbReference type="Proteomes" id="UP000694407"/>
    </source>
</evidence>
<name>A0A8C5ZMW8_MARMA</name>
<reference evidence="1" key="1">
    <citation type="submission" date="2025-08" db="UniProtKB">
        <authorList>
            <consortium name="Ensembl"/>
        </authorList>
    </citation>
    <scope>IDENTIFICATION</scope>
</reference>
<dbReference type="Ensembl" id="ENSMMMT00000020038.1">
    <property type="protein sequence ID" value="ENSMMMP00000017606.1"/>
    <property type="gene ID" value="ENSMMMG00000015617.1"/>
</dbReference>
<protein>
    <recommendedName>
        <fullName evidence="3">MACPF domain-containing protein</fullName>
    </recommendedName>
</protein>
<dbReference type="AlphaFoldDB" id="A0A8C5ZMW8"/>
<dbReference type="GeneTree" id="ENSGT00940000154393"/>
<accession>A0A8C5ZMW8</accession>
<evidence type="ECO:0008006" key="3">
    <source>
        <dbReference type="Google" id="ProtNLM"/>
    </source>
</evidence>
<organism evidence="1 2">
    <name type="scientific">Marmota marmota marmota</name>
    <name type="common">Alpine marmot</name>
    <dbReference type="NCBI Taxonomy" id="9994"/>
    <lineage>
        <taxon>Eukaryota</taxon>
        <taxon>Metazoa</taxon>
        <taxon>Chordata</taxon>
        <taxon>Craniata</taxon>
        <taxon>Vertebrata</taxon>
        <taxon>Euteleostomi</taxon>
        <taxon>Mammalia</taxon>
        <taxon>Eutheria</taxon>
        <taxon>Euarchontoglires</taxon>
        <taxon>Glires</taxon>
        <taxon>Rodentia</taxon>
        <taxon>Sciuromorpha</taxon>
        <taxon>Sciuridae</taxon>
        <taxon>Xerinae</taxon>
        <taxon>Marmotini</taxon>
        <taxon>Marmota</taxon>
    </lineage>
</organism>
<keyword evidence="2" id="KW-1185">Reference proteome</keyword>
<sequence length="338" mass="38134">MKSEEFTSSQAEVMFTQSMENLGFSLTTSAKVGGWGFSLETELDKGKHSESKQTHLTNSECSYFCSTKFRYTPMASCHFPIDQLQLSHAALQELKCLEDLLDQTTDPQESQVLKQWSERFFHRFGSHANQGPLHLGGIYWWKAVSKGFQNYHLVDIKQQAIEALDFYISGGYHGFGMNVAAGMNVSDSHSKAAIQNKTFQNLQTKFQLSVSKTGGPPEADDLAQWKAGLVASNQTWCVIDRGFQLVPIWDIILSSHRSDFKDPCKVAKCLKDNYTTLTGLVSQIQEGEEILSVRQEVRVFLDAVKSWEVSDPEEQLQKLINFNCYVMLSIPGSFFICF</sequence>
<reference evidence="1" key="2">
    <citation type="submission" date="2025-09" db="UniProtKB">
        <authorList>
            <consortium name="Ensembl"/>
        </authorList>
    </citation>
    <scope>IDENTIFICATION</scope>
</reference>
<dbReference type="Proteomes" id="UP000694407">
    <property type="component" value="Unplaced"/>
</dbReference>
<proteinExistence type="predicted"/>